<dbReference type="Pfam" id="PF01541">
    <property type="entry name" value="GIY-YIG"/>
    <property type="match status" value="1"/>
</dbReference>
<evidence type="ECO:0000259" key="2">
    <source>
        <dbReference type="PROSITE" id="PS50164"/>
    </source>
</evidence>
<dbReference type="CDD" id="cd10449">
    <property type="entry name" value="GIY-YIG_SLX1_like"/>
    <property type="match status" value="1"/>
</dbReference>
<organism evidence="3 4">
    <name type="scientific">Candidatus Jorgensenbacteria bacterium GW2011_GWA2_45_13</name>
    <dbReference type="NCBI Taxonomy" id="1618662"/>
    <lineage>
        <taxon>Bacteria</taxon>
        <taxon>Candidatus Joergenseniibacteriota</taxon>
    </lineage>
</organism>
<sequence>MNYIVYVIQNPDGKLYIGHTNNLERRLSEHNKRYSRYTSSWLGPWLLVHQEVFRTRAQAMKREKELKTGVGREFLKSILGKG</sequence>
<dbReference type="PROSITE" id="PS50164">
    <property type="entry name" value="GIY_YIG"/>
    <property type="match status" value="1"/>
</dbReference>
<dbReference type="AlphaFoldDB" id="A0A0G1NAJ7"/>
<dbReference type="Proteomes" id="UP000033966">
    <property type="component" value="Unassembled WGS sequence"/>
</dbReference>
<comment type="similarity">
    <text evidence="1">Belongs to the UPF0213 family.</text>
</comment>
<dbReference type="PANTHER" id="PTHR34477:SF1">
    <property type="entry name" value="UPF0213 PROTEIN YHBQ"/>
    <property type="match status" value="1"/>
</dbReference>
<dbReference type="InterPro" id="IPR000305">
    <property type="entry name" value="GIY-YIG_endonuc"/>
</dbReference>
<protein>
    <submittedName>
        <fullName evidence="3">Excinuclease ABC C subunit domain protein</fullName>
    </submittedName>
</protein>
<dbReference type="SUPFAM" id="SSF82771">
    <property type="entry name" value="GIY-YIG endonuclease"/>
    <property type="match status" value="1"/>
</dbReference>
<gene>
    <name evidence="3" type="ORF">UW92_C0044G0006</name>
</gene>
<evidence type="ECO:0000256" key="1">
    <source>
        <dbReference type="ARBA" id="ARBA00007435"/>
    </source>
</evidence>
<comment type="caution">
    <text evidence="3">The sequence shown here is derived from an EMBL/GenBank/DDBJ whole genome shotgun (WGS) entry which is preliminary data.</text>
</comment>
<dbReference type="SMART" id="SM00465">
    <property type="entry name" value="GIYc"/>
    <property type="match status" value="1"/>
</dbReference>
<evidence type="ECO:0000313" key="3">
    <source>
        <dbReference type="EMBL" id="KKT90092.1"/>
    </source>
</evidence>
<dbReference type="InterPro" id="IPR050190">
    <property type="entry name" value="UPF0213_domain"/>
</dbReference>
<feature type="domain" description="GIY-YIG" evidence="2">
    <location>
        <begin position="1"/>
        <end position="78"/>
    </location>
</feature>
<dbReference type="Gene3D" id="3.40.1440.10">
    <property type="entry name" value="GIY-YIG endonuclease"/>
    <property type="match status" value="1"/>
</dbReference>
<evidence type="ECO:0000313" key="4">
    <source>
        <dbReference type="Proteomes" id="UP000033966"/>
    </source>
</evidence>
<reference evidence="3 4" key="1">
    <citation type="journal article" date="2015" name="Nature">
        <title>rRNA introns, odd ribosomes, and small enigmatic genomes across a large radiation of phyla.</title>
        <authorList>
            <person name="Brown C.T."/>
            <person name="Hug L.A."/>
            <person name="Thomas B.C."/>
            <person name="Sharon I."/>
            <person name="Castelle C.J."/>
            <person name="Singh A."/>
            <person name="Wilkins M.J."/>
            <person name="Williams K.H."/>
            <person name="Banfield J.F."/>
        </authorList>
    </citation>
    <scope>NUCLEOTIDE SEQUENCE [LARGE SCALE GENOMIC DNA]</scope>
</reference>
<dbReference type="EMBL" id="LCKF01000044">
    <property type="protein sequence ID" value="KKT90092.1"/>
    <property type="molecule type" value="Genomic_DNA"/>
</dbReference>
<dbReference type="PANTHER" id="PTHR34477">
    <property type="entry name" value="UPF0213 PROTEIN YHBQ"/>
    <property type="match status" value="1"/>
</dbReference>
<dbReference type="InterPro" id="IPR035901">
    <property type="entry name" value="GIY-YIG_endonuc_sf"/>
</dbReference>
<name>A0A0G1NAJ7_9BACT</name>
<accession>A0A0G1NAJ7</accession>
<proteinExistence type="inferred from homology"/>